<dbReference type="InterPro" id="IPR036691">
    <property type="entry name" value="Endo/exonu/phosph_ase_sf"/>
</dbReference>
<evidence type="ECO:0000313" key="3">
    <source>
        <dbReference type="Proteomes" id="UP000242287"/>
    </source>
</evidence>
<dbReference type="GO" id="GO:0003824">
    <property type="term" value="F:catalytic activity"/>
    <property type="evidence" value="ECO:0007669"/>
    <property type="project" value="InterPro"/>
</dbReference>
<dbReference type="Gene3D" id="3.60.10.10">
    <property type="entry name" value="Endonuclease/exonuclease/phosphatase"/>
    <property type="match status" value="1"/>
</dbReference>
<sequence>MPPLLFQEDKSQVATFINNRVLTNHSLFVDTESFNHHNILCMKLTINFSGQTSTLVNVYNNPFKGPKNDAIKCIIDKLPSLPHINLIQGDFNLHHSAWDTSVNTTSDIGTSLLQTTFLQNLSLITPPSFPTHYSKNHPNRVLDLAFAKDQTRTQIRCITELEKQGSSDHALITIEWEAEVDPFRPPYIKKDSEEELMFISNIGKKEWWQTPDDTLDKQEKWNIAQANFTDLYETIATSWHHCTKPGSTGHPTPWWNDACQTAKDNLGTHPTQQN</sequence>
<reference evidence="2 3" key="1">
    <citation type="submission" date="2014-02" db="EMBL/GenBank/DDBJ databases">
        <title>Transposable element dynamics among asymbiotic and ectomycorrhizal Amanita fungi.</title>
        <authorList>
            <consortium name="DOE Joint Genome Institute"/>
            <person name="Hess J."/>
            <person name="Skrede I."/>
            <person name="Wolfe B."/>
            <person name="LaButti K."/>
            <person name="Ohm R.A."/>
            <person name="Grigoriev I.V."/>
            <person name="Pringle A."/>
        </authorList>
    </citation>
    <scope>NUCLEOTIDE SEQUENCE [LARGE SCALE GENOMIC DNA]</scope>
    <source>
        <strain evidence="2 3">SKay4041</strain>
    </source>
</reference>
<gene>
    <name evidence="2" type="ORF">AMATHDRAFT_7514</name>
</gene>
<evidence type="ECO:0000259" key="1">
    <source>
        <dbReference type="Pfam" id="PF14529"/>
    </source>
</evidence>
<protein>
    <recommendedName>
        <fullName evidence="1">Endonuclease/exonuclease/phosphatase domain-containing protein</fullName>
    </recommendedName>
</protein>
<dbReference type="SUPFAM" id="SSF56219">
    <property type="entry name" value="DNase I-like"/>
    <property type="match status" value="1"/>
</dbReference>
<keyword evidence="3" id="KW-1185">Reference proteome</keyword>
<dbReference type="Pfam" id="PF14529">
    <property type="entry name" value="Exo_endo_phos_2"/>
    <property type="match status" value="1"/>
</dbReference>
<dbReference type="InterPro" id="IPR005135">
    <property type="entry name" value="Endo/exonuclease/phosphatase"/>
</dbReference>
<name>A0A2A9NFY2_9AGAR</name>
<feature type="domain" description="Endonuclease/exonuclease/phosphatase" evidence="1">
    <location>
        <begin position="55"/>
        <end position="172"/>
    </location>
</feature>
<proteinExistence type="predicted"/>
<dbReference type="Proteomes" id="UP000242287">
    <property type="component" value="Unassembled WGS sequence"/>
</dbReference>
<dbReference type="EMBL" id="KZ302168">
    <property type="protein sequence ID" value="PFH46676.1"/>
    <property type="molecule type" value="Genomic_DNA"/>
</dbReference>
<organism evidence="2 3">
    <name type="scientific">Amanita thiersii Skay4041</name>
    <dbReference type="NCBI Taxonomy" id="703135"/>
    <lineage>
        <taxon>Eukaryota</taxon>
        <taxon>Fungi</taxon>
        <taxon>Dikarya</taxon>
        <taxon>Basidiomycota</taxon>
        <taxon>Agaricomycotina</taxon>
        <taxon>Agaricomycetes</taxon>
        <taxon>Agaricomycetidae</taxon>
        <taxon>Agaricales</taxon>
        <taxon>Pluteineae</taxon>
        <taxon>Amanitaceae</taxon>
        <taxon>Amanita</taxon>
    </lineage>
</organism>
<dbReference type="OrthoDB" id="412006at2759"/>
<accession>A0A2A9NFY2</accession>
<evidence type="ECO:0000313" key="2">
    <source>
        <dbReference type="EMBL" id="PFH46676.1"/>
    </source>
</evidence>
<dbReference type="AlphaFoldDB" id="A0A2A9NFY2"/>